<dbReference type="InterPro" id="IPR010666">
    <property type="entry name" value="Znf_GRF"/>
</dbReference>
<reference evidence="7 8" key="1">
    <citation type="submission" date="2021-05" db="EMBL/GenBank/DDBJ databases">
        <title>Genome Assembly of Synthetic Allotetraploid Brassica napus Reveals Homoeologous Exchanges between Subgenomes.</title>
        <authorList>
            <person name="Davis J.T."/>
        </authorList>
    </citation>
    <scope>NUCLEOTIDE SEQUENCE [LARGE SCALE GENOMIC DNA]</scope>
    <source>
        <strain evidence="8">cv. Da-Ae</strain>
        <tissue evidence="7">Seedling</tissue>
    </source>
</reference>
<keyword evidence="5" id="KW-0175">Coiled coil</keyword>
<name>A0ABQ8CK43_BRANA</name>
<dbReference type="Pfam" id="PF06839">
    <property type="entry name" value="Zn_ribbon_GRF"/>
    <property type="match status" value="1"/>
</dbReference>
<evidence type="ECO:0000313" key="7">
    <source>
        <dbReference type="EMBL" id="KAH0917464.1"/>
    </source>
</evidence>
<gene>
    <name evidence="7" type="ORF">HID58_025124</name>
</gene>
<evidence type="ECO:0000259" key="6">
    <source>
        <dbReference type="PROSITE" id="PS51999"/>
    </source>
</evidence>
<dbReference type="Proteomes" id="UP000824890">
    <property type="component" value="Unassembled WGS sequence"/>
</dbReference>
<organism evidence="7 8">
    <name type="scientific">Brassica napus</name>
    <name type="common">Rape</name>
    <dbReference type="NCBI Taxonomy" id="3708"/>
    <lineage>
        <taxon>Eukaryota</taxon>
        <taxon>Viridiplantae</taxon>
        <taxon>Streptophyta</taxon>
        <taxon>Embryophyta</taxon>
        <taxon>Tracheophyta</taxon>
        <taxon>Spermatophyta</taxon>
        <taxon>Magnoliopsida</taxon>
        <taxon>eudicotyledons</taxon>
        <taxon>Gunneridae</taxon>
        <taxon>Pentapetalae</taxon>
        <taxon>rosids</taxon>
        <taxon>malvids</taxon>
        <taxon>Brassicales</taxon>
        <taxon>Brassicaceae</taxon>
        <taxon>Brassiceae</taxon>
        <taxon>Brassica</taxon>
    </lineage>
</organism>
<feature type="coiled-coil region" evidence="5">
    <location>
        <begin position="77"/>
        <end position="111"/>
    </location>
</feature>
<comment type="caution">
    <text evidence="7">The sequence shown here is derived from an EMBL/GenBank/DDBJ whole genome shotgun (WGS) entry which is preliminary data.</text>
</comment>
<keyword evidence="2 4" id="KW-0863">Zinc-finger</keyword>
<keyword evidence="1" id="KW-0479">Metal-binding</keyword>
<keyword evidence="8" id="KW-1185">Reference proteome</keyword>
<evidence type="ECO:0000256" key="5">
    <source>
        <dbReference type="SAM" id="Coils"/>
    </source>
</evidence>
<feature type="non-terminal residue" evidence="7">
    <location>
        <position position="1"/>
    </location>
</feature>
<sequence>DKISKMQGDGSGSSRRRENSARKLCLCRLYAEIRQAWTNKNPGRRFYGCPRYKEKNGCNYFKWFDVEDGTEWQKMALIEARDEIQEKSRVIEQLNQTIAELTISLERIQQEEEIVRDFQNLYDDGMHFRQPWAFGVEDEVRRLRMEVNDMAEEIAKLKRIITSTSRP</sequence>
<dbReference type="EMBL" id="JAGKQM010000007">
    <property type="protein sequence ID" value="KAH0917464.1"/>
    <property type="molecule type" value="Genomic_DNA"/>
</dbReference>
<proteinExistence type="predicted"/>
<evidence type="ECO:0000256" key="2">
    <source>
        <dbReference type="ARBA" id="ARBA00022771"/>
    </source>
</evidence>
<protein>
    <recommendedName>
        <fullName evidence="6">GRF-type domain-containing protein</fullName>
    </recommendedName>
</protein>
<dbReference type="PROSITE" id="PS51999">
    <property type="entry name" value="ZF_GRF"/>
    <property type="match status" value="1"/>
</dbReference>
<feature type="domain" description="GRF-type" evidence="6">
    <location>
        <begin position="25"/>
        <end position="67"/>
    </location>
</feature>
<evidence type="ECO:0000256" key="1">
    <source>
        <dbReference type="ARBA" id="ARBA00022723"/>
    </source>
</evidence>
<evidence type="ECO:0000256" key="4">
    <source>
        <dbReference type="PROSITE-ProRule" id="PRU01343"/>
    </source>
</evidence>
<accession>A0ABQ8CK43</accession>
<dbReference type="PANTHER" id="PTHR33248">
    <property type="entry name" value="ZINC ION-BINDING PROTEIN"/>
    <property type="match status" value="1"/>
</dbReference>
<keyword evidence="3" id="KW-0862">Zinc</keyword>
<evidence type="ECO:0000256" key="3">
    <source>
        <dbReference type="ARBA" id="ARBA00022833"/>
    </source>
</evidence>
<evidence type="ECO:0000313" key="8">
    <source>
        <dbReference type="Proteomes" id="UP000824890"/>
    </source>
</evidence>